<evidence type="ECO:0008006" key="4">
    <source>
        <dbReference type="Google" id="ProtNLM"/>
    </source>
</evidence>
<protein>
    <recommendedName>
        <fullName evidence="4">Ferredoxin</fullName>
    </recommendedName>
</protein>
<feature type="compositionally biased region" description="Basic and acidic residues" evidence="1">
    <location>
        <begin position="98"/>
        <end position="109"/>
    </location>
</feature>
<comment type="caution">
    <text evidence="2">The sequence shown here is derived from an EMBL/GenBank/DDBJ whole genome shotgun (WGS) entry which is preliminary data.</text>
</comment>
<reference evidence="2" key="1">
    <citation type="submission" date="2023-06" db="EMBL/GenBank/DDBJ databases">
        <title>Draft genome sequence of Nocardioides sp. SOB77.</title>
        <authorList>
            <person name="Zhang G."/>
        </authorList>
    </citation>
    <scope>NUCLEOTIDE SEQUENCE</scope>
    <source>
        <strain evidence="2">SOB77</strain>
    </source>
</reference>
<organism evidence="2 3">
    <name type="scientific">Nocardioides oceani</name>
    <dbReference type="NCBI Taxonomy" id="3058369"/>
    <lineage>
        <taxon>Bacteria</taxon>
        <taxon>Bacillati</taxon>
        <taxon>Actinomycetota</taxon>
        <taxon>Actinomycetes</taxon>
        <taxon>Propionibacteriales</taxon>
        <taxon>Nocardioidaceae</taxon>
        <taxon>Nocardioides</taxon>
    </lineage>
</organism>
<evidence type="ECO:0000313" key="3">
    <source>
        <dbReference type="Proteomes" id="UP001168620"/>
    </source>
</evidence>
<keyword evidence="3" id="KW-1185">Reference proteome</keyword>
<accession>A0ABT8FBX4</accession>
<evidence type="ECO:0000256" key="1">
    <source>
        <dbReference type="SAM" id="MobiDB-lite"/>
    </source>
</evidence>
<sequence length="109" mass="11725">MAVRPDNRLTDGPMSQVACTTCGASVEARKSSWEQTSIQWHDDAVERCIERRASNPRPGTNGGAFPGCQALRESIREAAVRGDLAVQDGDPLPTNPENPDHPDSEVTPA</sequence>
<feature type="region of interest" description="Disordered" evidence="1">
    <location>
        <begin position="82"/>
        <end position="109"/>
    </location>
</feature>
<evidence type="ECO:0000313" key="2">
    <source>
        <dbReference type="EMBL" id="MDN4172183.1"/>
    </source>
</evidence>
<name>A0ABT8FBX4_9ACTN</name>
<dbReference type="EMBL" id="JAUHJQ010000001">
    <property type="protein sequence ID" value="MDN4172183.1"/>
    <property type="molecule type" value="Genomic_DNA"/>
</dbReference>
<proteinExistence type="predicted"/>
<gene>
    <name evidence="2" type="ORF">QWY28_04440</name>
</gene>
<dbReference type="RefSeq" id="WP_300951097.1">
    <property type="nucleotide sequence ID" value="NZ_JAUHJQ010000001.1"/>
</dbReference>
<dbReference type="Proteomes" id="UP001168620">
    <property type="component" value="Unassembled WGS sequence"/>
</dbReference>